<evidence type="ECO:0000313" key="1">
    <source>
        <dbReference type="EMBL" id="KAJ0048982.1"/>
    </source>
</evidence>
<gene>
    <name evidence="1" type="ORF">Pint_15795</name>
</gene>
<comment type="caution">
    <text evidence="1">The sequence shown here is derived from an EMBL/GenBank/DDBJ whole genome shotgun (WGS) entry which is preliminary data.</text>
</comment>
<accession>A0ACC0ZEW8</accession>
<keyword evidence="2" id="KW-1185">Reference proteome</keyword>
<name>A0ACC0ZEW8_9ROSI</name>
<proteinExistence type="predicted"/>
<dbReference type="EMBL" id="CM047737">
    <property type="protein sequence ID" value="KAJ0048982.1"/>
    <property type="molecule type" value="Genomic_DNA"/>
</dbReference>
<organism evidence="1 2">
    <name type="scientific">Pistacia integerrima</name>
    <dbReference type="NCBI Taxonomy" id="434235"/>
    <lineage>
        <taxon>Eukaryota</taxon>
        <taxon>Viridiplantae</taxon>
        <taxon>Streptophyta</taxon>
        <taxon>Embryophyta</taxon>
        <taxon>Tracheophyta</taxon>
        <taxon>Spermatophyta</taxon>
        <taxon>Magnoliopsida</taxon>
        <taxon>eudicotyledons</taxon>
        <taxon>Gunneridae</taxon>
        <taxon>Pentapetalae</taxon>
        <taxon>rosids</taxon>
        <taxon>malvids</taxon>
        <taxon>Sapindales</taxon>
        <taxon>Anacardiaceae</taxon>
        <taxon>Pistacia</taxon>
    </lineage>
</organism>
<dbReference type="Proteomes" id="UP001163603">
    <property type="component" value="Chromosome 2"/>
</dbReference>
<protein>
    <submittedName>
        <fullName evidence="1">Uncharacterized protein</fullName>
    </submittedName>
</protein>
<evidence type="ECO:0000313" key="2">
    <source>
        <dbReference type="Proteomes" id="UP001163603"/>
    </source>
</evidence>
<sequence>MENSNHLGSQIIDSACSLSLPSEPPDVGNWFGSYTYEPPLLNTSDCFGDSDLKIVEEFVIQESIEVKVKNRGEFKKTRSNEELGFVVKEPNSTVFTDKRKQQSPSKILDSSYTLSQVSEPPEIGNWFSSYVYESFVLDTNDDVKNSITQETDCEKEGSFVMGESQSEQENMATFIETRSCHGMDVGKEIGSNGFVKSNDCFGDDKHHGNDKKSFNKMSCSLDSHSIFTEPPDLKNWFSNYVYESPVLSTSDEVEDSLDLERGPEIDELVAADSDVENEEKLVTIRKVKNRGGEGVVKKAHSNGLVKHNPSYEVVEQENDSINKEDGRTGGKEALSKKFEKSNGIIPSNGVEKLSFNDEGSICKPVQERSPDACSVSLNIIRSSSTTRKKSPTKFHNRTDFTEEGLEANTQIKDVNLLSTTCKPEISPVSGGSLRKQTHGTNDKENGFAATRKNGYIRTENEGFLSRPRGILVGCPRNKGTVSCLAGEKNDVTKRKALMETTNFQHSDALEVAGKWRCPQQSKPNRGPPLKQLRLERWIHRL</sequence>
<reference evidence="2" key="1">
    <citation type="journal article" date="2023" name="G3 (Bethesda)">
        <title>Genome assembly and association tests identify interacting loci associated with vigor, precocity, and sex in interspecific pistachio rootstocks.</title>
        <authorList>
            <person name="Palmer W."/>
            <person name="Jacygrad E."/>
            <person name="Sagayaradj S."/>
            <person name="Cavanaugh K."/>
            <person name="Han R."/>
            <person name="Bertier L."/>
            <person name="Beede B."/>
            <person name="Kafkas S."/>
            <person name="Golino D."/>
            <person name="Preece J."/>
            <person name="Michelmore R."/>
        </authorList>
    </citation>
    <scope>NUCLEOTIDE SEQUENCE [LARGE SCALE GENOMIC DNA]</scope>
</reference>